<evidence type="ECO:0000313" key="3">
    <source>
        <dbReference type="Proteomes" id="UP001465976"/>
    </source>
</evidence>
<accession>A0ABR3FKC0</accession>
<comment type="caution">
    <text evidence="2">The sequence shown here is derived from an EMBL/GenBank/DDBJ whole genome shotgun (WGS) entry which is preliminary data.</text>
</comment>
<feature type="compositionally biased region" description="Polar residues" evidence="1">
    <location>
        <begin position="59"/>
        <end position="73"/>
    </location>
</feature>
<proteinExistence type="predicted"/>
<feature type="compositionally biased region" description="Basic and acidic residues" evidence="1">
    <location>
        <begin position="34"/>
        <end position="58"/>
    </location>
</feature>
<feature type="compositionally biased region" description="Polar residues" evidence="1">
    <location>
        <begin position="81"/>
        <end position="90"/>
    </location>
</feature>
<feature type="region of interest" description="Disordered" evidence="1">
    <location>
        <begin position="24"/>
        <end position="90"/>
    </location>
</feature>
<dbReference type="EMBL" id="JBAHYK010000269">
    <property type="protein sequence ID" value="KAL0575839.1"/>
    <property type="molecule type" value="Genomic_DNA"/>
</dbReference>
<sequence length="90" mass="9785">MGDVGMGFAYLCSCCCCGQPGTDPGPDGSQFRRAQRDPREQLVDRDFMKRDYKKDKHGNLQQIQPGSASQMVNPTGRRGPDNSTFGKAGG</sequence>
<organism evidence="2 3">
    <name type="scientific">Marasmius crinis-equi</name>
    <dbReference type="NCBI Taxonomy" id="585013"/>
    <lineage>
        <taxon>Eukaryota</taxon>
        <taxon>Fungi</taxon>
        <taxon>Dikarya</taxon>
        <taxon>Basidiomycota</taxon>
        <taxon>Agaricomycotina</taxon>
        <taxon>Agaricomycetes</taxon>
        <taxon>Agaricomycetidae</taxon>
        <taxon>Agaricales</taxon>
        <taxon>Marasmiineae</taxon>
        <taxon>Marasmiaceae</taxon>
        <taxon>Marasmius</taxon>
    </lineage>
</organism>
<gene>
    <name evidence="2" type="ORF">V5O48_006129</name>
</gene>
<keyword evidence="3" id="KW-1185">Reference proteome</keyword>
<dbReference type="Proteomes" id="UP001465976">
    <property type="component" value="Unassembled WGS sequence"/>
</dbReference>
<reference evidence="2 3" key="1">
    <citation type="submission" date="2024-02" db="EMBL/GenBank/DDBJ databases">
        <title>A draft genome for the cacao thread blight pathogen Marasmius crinis-equi.</title>
        <authorList>
            <person name="Cohen S.P."/>
            <person name="Baruah I.K."/>
            <person name="Amoako-Attah I."/>
            <person name="Bukari Y."/>
            <person name="Meinhardt L.W."/>
            <person name="Bailey B.A."/>
        </authorList>
    </citation>
    <scope>NUCLEOTIDE SEQUENCE [LARGE SCALE GENOMIC DNA]</scope>
    <source>
        <strain evidence="2 3">GH-76</strain>
    </source>
</reference>
<name>A0ABR3FKC0_9AGAR</name>
<protein>
    <submittedName>
        <fullName evidence="2">Uncharacterized protein</fullName>
    </submittedName>
</protein>
<evidence type="ECO:0000313" key="2">
    <source>
        <dbReference type="EMBL" id="KAL0575839.1"/>
    </source>
</evidence>
<evidence type="ECO:0000256" key="1">
    <source>
        <dbReference type="SAM" id="MobiDB-lite"/>
    </source>
</evidence>